<name>A0AAP6Y349_9GAMM</name>
<evidence type="ECO:0000313" key="2">
    <source>
        <dbReference type="EMBL" id="NMP02304.1"/>
    </source>
</evidence>
<organism evidence="2 3">
    <name type="scientific">Pseudoalteromonas arctica</name>
    <dbReference type="NCBI Taxonomy" id="394751"/>
    <lineage>
        <taxon>Bacteria</taxon>
        <taxon>Pseudomonadati</taxon>
        <taxon>Pseudomonadota</taxon>
        <taxon>Gammaproteobacteria</taxon>
        <taxon>Alteromonadales</taxon>
        <taxon>Pseudoalteromonadaceae</taxon>
        <taxon>Pseudoalteromonas</taxon>
    </lineage>
</organism>
<dbReference type="AlphaFoldDB" id="A0AAP6Y349"/>
<dbReference type="EMBL" id="JABBYB010000003">
    <property type="protein sequence ID" value="NMP02304.1"/>
    <property type="molecule type" value="Genomic_DNA"/>
</dbReference>
<reference evidence="2 3" key="1">
    <citation type="submission" date="2020-04" db="EMBL/GenBank/DDBJ databases">
        <title>Genome sequencing and assembly of Pseudoalteromonas arctica.</title>
        <authorList>
            <person name="Cook G.M."/>
        </authorList>
    </citation>
    <scope>NUCLEOTIDE SEQUENCE [LARGE SCALE GENOMIC DNA]</scope>
    <source>
        <strain evidence="2 3">NEC-BIFX-2020_001</strain>
    </source>
</reference>
<gene>
    <name evidence="2" type="ORF">HHE94_06175</name>
</gene>
<comment type="caution">
    <text evidence="2">The sequence shown here is derived from an EMBL/GenBank/DDBJ whole genome shotgun (WGS) entry which is preliminary data.</text>
</comment>
<keyword evidence="1" id="KW-1133">Transmembrane helix</keyword>
<evidence type="ECO:0000313" key="3">
    <source>
        <dbReference type="Proteomes" id="UP000549590"/>
    </source>
</evidence>
<proteinExistence type="predicted"/>
<keyword evidence="1" id="KW-0472">Membrane</keyword>
<accession>A0AAP6Y349</accession>
<dbReference type="Proteomes" id="UP000549590">
    <property type="component" value="Unassembled WGS sequence"/>
</dbReference>
<keyword evidence="1" id="KW-0812">Transmembrane</keyword>
<evidence type="ECO:0000256" key="1">
    <source>
        <dbReference type="SAM" id="Phobius"/>
    </source>
</evidence>
<feature type="transmembrane region" description="Helical" evidence="1">
    <location>
        <begin position="6"/>
        <end position="28"/>
    </location>
</feature>
<protein>
    <submittedName>
        <fullName evidence="2">Uncharacterized protein</fullName>
    </submittedName>
</protein>
<sequence length="159" mass="18770">MCDFNYYLEILRNVSLIIVPTLVGYISFKQYNINKLKYDVEHHKLKLDLFNKRFDVFDTTMKLYKETLENTVKQETFNDFNTSYNSSFFLFPKSSGVYDLLDDFHKRFVAIRGYRGAPYKNGSLIMDVDTSKNISENLNWIRDNIPVLKELLSIHISVP</sequence>